<dbReference type="RefSeq" id="WP_269924773.1">
    <property type="nucleotide sequence ID" value="NZ_JAMKBJ010000001.1"/>
</dbReference>
<protein>
    <submittedName>
        <fullName evidence="4">YlxQ family RNA-binding protein</fullName>
    </submittedName>
</protein>
<evidence type="ECO:0000256" key="2">
    <source>
        <dbReference type="ARBA" id="ARBA00023274"/>
    </source>
</evidence>
<dbReference type="InterPro" id="IPR039109">
    <property type="entry name" value="Ribosomal_eL30-like"/>
</dbReference>
<dbReference type="InterPro" id="IPR029064">
    <property type="entry name" value="Ribosomal_eL30-like_sf"/>
</dbReference>
<dbReference type="AlphaFoldDB" id="A0A9X3RBI9"/>
<accession>A0A9X3RBI9</accession>
<dbReference type="GO" id="GO:0005840">
    <property type="term" value="C:ribosome"/>
    <property type="evidence" value="ECO:0007669"/>
    <property type="project" value="UniProtKB-KW"/>
</dbReference>
<evidence type="ECO:0000256" key="1">
    <source>
        <dbReference type="ARBA" id="ARBA00022980"/>
    </source>
</evidence>
<proteinExistence type="predicted"/>
<dbReference type="Proteomes" id="UP001152173">
    <property type="component" value="Unassembled WGS sequence"/>
</dbReference>
<keyword evidence="2" id="KW-0687">Ribonucleoprotein</keyword>
<dbReference type="GO" id="GO:0003723">
    <property type="term" value="F:RNA binding"/>
    <property type="evidence" value="ECO:0007669"/>
    <property type="project" value="InterPro"/>
</dbReference>
<evidence type="ECO:0000313" key="4">
    <source>
        <dbReference type="EMBL" id="MCZ8535650.1"/>
    </source>
</evidence>
<dbReference type="InterPro" id="IPR004038">
    <property type="entry name" value="Ribosomal_eL8/eL30/eS12/Gad45"/>
</dbReference>
<keyword evidence="5" id="KW-1185">Reference proteome</keyword>
<comment type="caution">
    <text evidence="4">The sequence shown here is derived from an EMBL/GenBank/DDBJ whole genome shotgun (WGS) entry which is preliminary data.</text>
</comment>
<dbReference type="Pfam" id="PF01248">
    <property type="entry name" value="Ribosomal_L7Ae"/>
    <property type="match status" value="1"/>
</dbReference>
<evidence type="ECO:0000313" key="5">
    <source>
        <dbReference type="Proteomes" id="UP001152173"/>
    </source>
</evidence>
<dbReference type="EMBL" id="JAMKBJ010000001">
    <property type="protein sequence ID" value="MCZ8535650.1"/>
    <property type="molecule type" value="Genomic_DNA"/>
</dbReference>
<organism evidence="4 5">
    <name type="scientific">Paenisporosarcina quisquiliarum</name>
    <dbReference type="NCBI Taxonomy" id="365346"/>
    <lineage>
        <taxon>Bacteria</taxon>
        <taxon>Bacillati</taxon>
        <taxon>Bacillota</taxon>
        <taxon>Bacilli</taxon>
        <taxon>Bacillales</taxon>
        <taxon>Caryophanaceae</taxon>
        <taxon>Paenisporosarcina</taxon>
    </lineage>
</organism>
<name>A0A9X3RBI9_9BACL</name>
<feature type="domain" description="Ribosomal protein eL8/eL30/eS12/Gadd45" evidence="3">
    <location>
        <begin position="6"/>
        <end position="96"/>
    </location>
</feature>
<dbReference type="PANTHER" id="PTHR11449">
    <property type="entry name" value="RIBOSOMAL PROTEIN L30"/>
    <property type="match status" value="1"/>
</dbReference>
<dbReference type="SUPFAM" id="SSF55315">
    <property type="entry name" value="L30e-like"/>
    <property type="match status" value="1"/>
</dbReference>
<sequence>MNTQQRILQLIGLAVRARMLISGEELVVKDIRANRAKLVIISSDASENTMKKIQDKCNTYNVELHVFGDRSDLGHATGKEARVVLAITDDGFAKKLSGLLNEFNRG</sequence>
<gene>
    <name evidence="4" type="ORF">M9R32_00435</name>
</gene>
<evidence type="ECO:0000259" key="3">
    <source>
        <dbReference type="Pfam" id="PF01248"/>
    </source>
</evidence>
<dbReference type="GO" id="GO:1990904">
    <property type="term" value="C:ribonucleoprotein complex"/>
    <property type="evidence" value="ECO:0007669"/>
    <property type="project" value="UniProtKB-KW"/>
</dbReference>
<dbReference type="NCBIfam" id="NF005825">
    <property type="entry name" value="PRK07714.1"/>
    <property type="match status" value="1"/>
</dbReference>
<dbReference type="Gene3D" id="3.30.1330.30">
    <property type="match status" value="1"/>
</dbReference>
<reference evidence="4" key="1">
    <citation type="submission" date="2022-05" db="EMBL/GenBank/DDBJ databases">
        <authorList>
            <person name="Colautti A."/>
            <person name="Iacumin L."/>
        </authorList>
    </citation>
    <scope>NUCLEOTIDE SEQUENCE</scope>
    <source>
        <strain evidence="4">SK 55</strain>
    </source>
</reference>
<keyword evidence="1" id="KW-0689">Ribosomal protein</keyword>